<dbReference type="PROSITE" id="PS50994">
    <property type="entry name" value="INTEGRASE"/>
    <property type="match status" value="1"/>
</dbReference>
<dbReference type="Pfam" id="PF13683">
    <property type="entry name" value="rve_3"/>
    <property type="match status" value="1"/>
</dbReference>
<gene>
    <name evidence="2" type="ORF">LCGC14_2824740</name>
</gene>
<dbReference type="SUPFAM" id="SSF53098">
    <property type="entry name" value="Ribonuclease H-like"/>
    <property type="match status" value="1"/>
</dbReference>
<name>A0A0F8YFX0_9ZZZZ</name>
<dbReference type="EMBL" id="LAZR01053637">
    <property type="protein sequence ID" value="KKK80312.1"/>
    <property type="molecule type" value="Genomic_DNA"/>
</dbReference>
<protein>
    <recommendedName>
        <fullName evidence="1">Integrase catalytic domain-containing protein</fullName>
    </recommendedName>
</protein>
<dbReference type="Gene3D" id="3.30.420.10">
    <property type="entry name" value="Ribonuclease H-like superfamily/Ribonuclease H"/>
    <property type="match status" value="1"/>
</dbReference>
<dbReference type="GO" id="GO:0015074">
    <property type="term" value="P:DNA integration"/>
    <property type="evidence" value="ECO:0007669"/>
    <property type="project" value="InterPro"/>
</dbReference>
<comment type="caution">
    <text evidence="2">The sequence shown here is derived from an EMBL/GenBank/DDBJ whole genome shotgun (WGS) entry which is preliminary data.</text>
</comment>
<accession>A0A0F8YFX0</accession>
<organism evidence="2">
    <name type="scientific">marine sediment metagenome</name>
    <dbReference type="NCBI Taxonomy" id="412755"/>
    <lineage>
        <taxon>unclassified sequences</taxon>
        <taxon>metagenomes</taxon>
        <taxon>ecological metagenomes</taxon>
    </lineage>
</organism>
<dbReference type="InterPro" id="IPR001584">
    <property type="entry name" value="Integrase_cat-core"/>
</dbReference>
<dbReference type="GO" id="GO:0003676">
    <property type="term" value="F:nucleic acid binding"/>
    <property type="evidence" value="ECO:0007669"/>
    <property type="project" value="InterPro"/>
</dbReference>
<dbReference type="AlphaFoldDB" id="A0A0F8YFX0"/>
<proteinExistence type="predicted"/>
<evidence type="ECO:0000259" key="1">
    <source>
        <dbReference type="PROSITE" id="PS50994"/>
    </source>
</evidence>
<reference evidence="2" key="1">
    <citation type="journal article" date="2015" name="Nature">
        <title>Complex archaea that bridge the gap between prokaryotes and eukaryotes.</title>
        <authorList>
            <person name="Spang A."/>
            <person name="Saw J.H."/>
            <person name="Jorgensen S.L."/>
            <person name="Zaremba-Niedzwiedzka K."/>
            <person name="Martijn J."/>
            <person name="Lind A.E."/>
            <person name="van Eijk R."/>
            <person name="Schleper C."/>
            <person name="Guy L."/>
            <person name="Ettema T.J."/>
        </authorList>
    </citation>
    <scope>NUCLEOTIDE SEQUENCE</scope>
</reference>
<feature type="domain" description="Integrase catalytic" evidence="1">
    <location>
        <begin position="118"/>
        <end position="303"/>
    </location>
</feature>
<sequence>MEKLGRKRILLNDDQRRRLAIKGKILGRRALLEITTIVTPETILRWHRQLVADKWNYSHRRKAKQGRPSVAEDVIKLVLRMAQDNPTWGYDRIQGALANLRHKISDQTVGNILKEHGIEPAPDRKRQTTWATFLKAHWDVLASIDFTTIEVWTKGGLVTFYLLFVMELKSRRVHFAGCTPNPNGPWMKQIARNLTDVEDGFLLGKRYMLIDRDTKFTEVFCEILKGEGVEAVKLPPRSPNLNSHIERFMKSIKDESLSRLIFFGENMLRNAVRQFLEHYHTERNHQSLDNKIIEPDDGVGQTTGEINCRERLGGILRYYHRTAA</sequence>
<dbReference type="InterPro" id="IPR012337">
    <property type="entry name" value="RNaseH-like_sf"/>
</dbReference>
<dbReference type="InterPro" id="IPR036397">
    <property type="entry name" value="RNaseH_sf"/>
</dbReference>
<evidence type="ECO:0000313" key="2">
    <source>
        <dbReference type="EMBL" id="KKK80312.1"/>
    </source>
</evidence>